<dbReference type="OrthoDB" id="9801445at2"/>
<dbReference type="InterPro" id="IPR024087">
    <property type="entry name" value="Creatininase-like_sf"/>
</dbReference>
<evidence type="ECO:0000256" key="4">
    <source>
        <dbReference type="ARBA" id="ARBA00022833"/>
    </source>
</evidence>
<dbReference type="STRING" id="401562.NS365_10230"/>
<comment type="caution">
    <text evidence="6">The sequence shown here is derived from an EMBL/GenBank/DDBJ whole genome shotgun (WGS) entry which is preliminary data.</text>
</comment>
<accession>A0A175R2Q5</accession>
<dbReference type="InterPro" id="IPR003785">
    <property type="entry name" value="Creatininase/forma_Hydrolase"/>
</dbReference>
<dbReference type="GO" id="GO:0009231">
    <property type="term" value="P:riboflavin biosynthetic process"/>
    <property type="evidence" value="ECO:0007669"/>
    <property type="project" value="TreeGrafter"/>
</dbReference>
<dbReference type="PANTHER" id="PTHR35005:SF1">
    <property type="entry name" value="2-AMINO-5-FORMYLAMINO-6-RIBOSYLAMINOPYRIMIDIN-4(3H)-ONE 5'-MONOPHOSPHATE DEFORMYLASE"/>
    <property type="match status" value="1"/>
</dbReference>
<dbReference type="GO" id="GO:0016811">
    <property type="term" value="F:hydrolase activity, acting on carbon-nitrogen (but not peptide) bonds, in linear amides"/>
    <property type="evidence" value="ECO:0007669"/>
    <property type="project" value="TreeGrafter"/>
</dbReference>
<name>A0A175R2Q5_9HYPH</name>
<dbReference type="Pfam" id="PF02633">
    <property type="entry name" value="Creatininase"/>
    <property type="match status" value="1"/>
</dbReference>
<keyword evidence="4" id="KW-0862">Zinc</keyword>
<evidence type="ECO:0000256" key="2">
    <source>
        <dbReference type="ARBA" id="ARBA00022723"/>
    </source>
</evidence>
<keyword evidence="2" id="KW-0479">Metal-binding</keyword>
<gene>
    <name evidence="6" type="ORF">NS226_21790</name>
</gene>
<dbReference type="PATRIC" id="fig|401562.3.peg.4815"/>
<dbReference type="Gene3D" id="3.40.50.10310">
    <property type="entry name" value="Creatininase"/>
    <property type="match status" value="1"/>
</dbReference>
<evidence type="ECO:0000256" key="5">
    <source>
        <dbReference type="ARBA" id="ARBA00024029"/>
    </source>
</evidence>
<reference evidence="6 7" key="1">
    <citation type="journal article" date="2016" name="Front. Microbiol.">
        <title>Genomic Resource of Rice Seed Associated Bacteria.</title>
        <authorList>
            <person name="Midha S."/>
            <person name="Bansal K."/>
            <person name="Sharma S."/>
            <person name="Kumar N."/>
            <person name="Patil P.P."/>
            <person name="Chaudhry V."/>
            <person name="Patil P.B."/>
        </authorList>
    </citation>
    <scope>NUCLEOTIDE SEQUENCE [LARGE SCALE GENOMIC DNA]</scope>
    <source>
        <strain evidence="6 7">NS226</strain>
    </source>
</reference>
<dbReference type="Proteomes" id="UP000078272">
    <property type="component" value="Unassembled WGS sequence"/>
</dbReference>
<dbReference type="AlphaFoldDB" id="A0A175R2Q5"/>
<sequence>MTTLRPRFEENTSAGLAALGPALAKAVAVVPIAAIEQHGAHLPLGTDAIIADAMVERALERLPDGLMATFLPVQRIGTSDEHSNFPGTLSLDWRTGVETLLRIGEGLARTGFRRFCIVSSHGGNTQVMELAALDLRRRFGLLCATAAWQRFGLPEGLVPEDERAVGIHGGAVETALMMAFRPDLVVTSNVQDQPSQQSRMAEEFQHLRAHGRLGFGWMAEDLNPVGTVGDARLATPEMGEAIARHQAARLVELLRDIARFDLATAPVQSASGGTISGAPFME</sequence>
<dbReference type="EMBL" id="LDPZ01000074">
    <property type="protein sequence ID" value="KTQ84193.1"/>
    <property type="molecule type" value="Genomic_DNA"/>
</dbReference>
<evidence type="ECO:0000313" key="6">
    <source>
        <dbReference type="EMBL" id="KTQ84193.1"/>
    </source>
</evidence>
<organism evidence="6 7">
    <name type="scientific">Aureimonas ureilytica</name>
    <dbReference type="NCBI Taxonomy" id="401562"/>
    <lineage>
        <taxon>Bacteria</taxon>
        <taxon>Pseudomonadati</taxon>
        <taxon>Pseudomonadota</taxon>
        <taxon>Alphaproteobacteria</taxon>
        <taxon>Hyphomicrobiales</taxon>
        <taxon>Aurantimonadaceae</taxon>
        <taxon>Aureimonas</taxon>
    </lineage>
</organism>
<dbReference type="GO" id="GO:0046872">
    <property type="term" value="F:metal ion binding"/>
    <property type="evidence" value="ECO:0007669"/>
    <property type="project" value="UniProtKB-KW"/>
</dbReference>
<comment type="cofactor">
    <cofactor evidence="1">
        <name>Zn(2+)</name>
        <dbReference type="ChEBI" id="CHEBI:29105"/>
    </cofactor>
</comment>
<keyword evidence="3" id="KW-0378">Hydrolase</keyword>
<dbReference type="SUPFAM" id="SSF102215">
    <property type="entry name" value="Creatininase"/>
    <property type="match status" value="1"/>
</dbReference>
<protein>
    <submittedName>
        <fullName evidence="6">Creatininase</fullName>
    </submittedName>
</protein>
<proteinExistence type="inferred from homology"/>
<dbReference type="RefSeq" id="WP_058636739.1">
    <property type="nucleotide sequence ID" value="NZ_LDPZ01000074.1"/>
</dbReference>
<comment type="similarity">
    <text evidence="5">Belongs to the creatininase superfamily.</text>
</comment>
<evidence type="ECO:0000313" key="7">
    <source>
        <dbReference type="Proteomes" id="UP000078272"/>
    </source>
</evidence>
<dbReference type="PANTHER" id="PTHR35005">
    <property type="entry name" value="3-DEHYDRO-SCYLLO-INOSOSE HYDROLASE"/>
    <property type="match status" value="1"/>
</dbReference>
<evidence type="ECO:0000256" key="1">
    <source>
        <dbReference type="ARBA" id="ARBA00001947"/>
    </source>
</evidence>
<evidence type="ECO:0000256" key="3">
    <source>
        <dbReference type="ARBA" id="ARBA00022801"/>
    </source>
</evidence>